<sequence>MKRTAVVFLTHTAHDPTPRSHLSRYKGGKLFNSTFVYFFSSLSLSLSLSSRFRTYRCRIYKSVPAFLFLLHGVGRWLGGRRSECVS</sequence>
<organism evidence="2 3">
    <name type="scientific">Trematosphaeria pertusa</name>
    <dbReference type="NCBI Taxonomy" id="390896"/>
    <lineage>
        <taxon>Eukaryota</taxon>
        <taxon>Fungi</taxon>
        <taxon>Dikarya</taxon>
        <taxon>Ascomycota</taxon>
        <taxon>Pezizomycotina</taxon>
        <taxon>Dothideomycetes</taxon>
        <taxon>Pleosporomycetidae</taxon>
        <taxon>Pleosporales</taxon>
        <taxon>Massarineae</taxon>
        <taxon>Trematosphaeriaceae</taxon>
        <taxon>Trematosphaeria</taxon>
    </lineage>
</organism>
<dbReference type="RefSeq" id="XP_033684732.1">
    <property type="nucleotide sequence ID" value="XM_033821601.1"/>
</dbReference>
<feature type="transmembrane region" description="Helical" evidence="1">
    <location>
        <begin position="30"/>
        <end position="48"/>
    </location>
</feature>
<dbReference type="EMBL" id="ML987194">
    <property type="protein sequence ID" value="KAF2249728.1"/>
    <property type="molecule type" value="Genomic_DNA"/>
</dbReference>
<keyword evidence="1" id="KW-0812">Transmembrane</keyword>
<reference evidence="2" key="1">
    <citation type="journal article" date="2020" name="Stud. Mycol.">
        <title>101 Dothideomycetes genomes: a test case for predicting lifestyles and emergence of pathogens.</title>
        <authorList>
            <person name="Haridas S."/>
            <person name="Albert R."/>
            <person name="Binder M."/>
            <person name="Bloem J."/>
            <person name="Labutti K."/>
            <person name="Salamov A."/>
            <person name="Andreopoulos B."/>
            <person name="Baker S."/>
            <person name="Barry K."/>
            <person name="Bills G."/>
            <person name="Bluhm B."/>
            <person name="Cannon C."/>
            <person name="Castanera R."/>
            <person name="Culley D."/>
            <person name="Daum C."/>
            <person name="Ezra D."/>
            <person name="Gonzalez J."/>
            <person name="Henrissat B."/>
            <person name="Kuo A."/>
            <person name="Liang C."/>
            <person name="Lipzen A."/>
            <person name="Lutzoni F."/>
            <person name="Magnuson J."/>
            <person name="Mondo S."/>
            <person name="Nolan M."/>
            <person name="Ohm R."/>
            <person name="Pangilinan J."/>
            <person name="Park H.-J."/>
            <person name="Ramirez L."/>
            <person name="Alfaro M."/>
            <person name="Sun H."/>
            <person name="Tritt A."/>
            <person name="Yoshinaga Y."/>
            <person name="Zwiers L.-H."/>
            <person name="Turgeon B."/>
            <person name="Goodwin S."/>
            <person name="Spatafora J."/>
            <person name="Crous P."/>
            <person name="Grigoriev I."/>
        </authorList>
    </citation>
    <scope>NUCLEOTIDE SEQUENCE</scope>
    <source>
        <strain evidence="2">CBS 122368</strain>
    </source>
</reference>
<accession>A0A6A6II58</accession>
<keyword evidence="3" id="KW-1185">Reference proteome</keyword>
<evidence type="ECO:0000313" key="2">
    <source>
        <dbReference type="EMBL" id="KAF2249728.1"/>
    </source>
</evidence>
<keyword evidence="1" id="KW-1133">Transmembrane helix</keyword>
<dbReference type="Proteomes" id="UP000800094">
    <property type="component" value="Unassembled WGS sequence"/>
</dbReference>
<name>A0A6A6II58_9PLEO</name>
<proteinExistence type="predicted"/>
<protein>
    <submittedName>
        <fullName evidence="2">Uncharacterized protein</fullName>
    </submittedName>
</protein>
<evidence type="ECO:0000256" key="1">
    <source>
        <dbReference type="SAM" id="Phobius"/>
    </source>
</evidence>
<dbReference type="GeneID" id="54574931"/>
<dbReference type="AlphaFoldDB" id="A0A6A6II58"/>
<gene>
    <name evidence="2" type="ORF">BU26DRAFT_288690</name>
</gene>
<evidence type="ECO:0000313" key="3">
    <source>
        <dbReference type="Proteomes" id="UP000800094"/>
    </source>
</evidence>
<keyword evidence="1" id="KW-0472">Membrane</keyword>